<keyword evidence="13" id="KW-1185">Reference proteome</keyword>
<comment type="function">
    <text evidence="10">Channel that opens in response to stretch forces in the membrane lipid bilayer. May participate in the regulation of osmotic pressure changes within the cell.</text>
</comment>
<organism evidence="12 13">
    <name type="scientific">Leucobacter ruminantium</name>
    <dbReference type="NCBI Taxonomy" id="1289170"/>
    <lineage>
        <taxon>Bacteria</taxon>
        <taxon>Bacillati</taxon>
        <taxon>Actinomycetota</taxon>
        <taxon>Actinomycetes</taxon>
        <taxon>Micrococcales</taxon>
        <taxon>Microbacteriaceae</taxon>
        <taxon>Leucobacter</taxon>
    </lineage>
</organism>
<dbReference type="InterPro" id="IPR019823">
    <property type="entry name" value="Mechanosensitive_channel_CS"/>
</dbReference>
<evidence type="ECO:0000256" key="3">
    <source>
        <dbReference type="ARBA" id="ARBA00022448"/>
    </source>
</evidence>
<dbReference type="EMBL" id="JAGDYL010000004">
    <property type="protein sequence ID" value="MBO1804327.1"/>
    <property type="molecule type" value="Genomic_DNA"/>
</dbReference>
<name>A0A939LTX7_9MICO</name>
<keyword evidence="7 10" id="KW-0406">Ion transport</keyword>
<keyword evidence="4 10" id="KW-1003">Cell membrane</keyword>
<keyword evidence="3 10" id="KW-0813">Transport</keyword>
<evidence type="ECO:0000256" key="8">
    <source>
        <dbReference type="ARBA" id="ARBA00023136"/>
    </source>
</evidence>
<evidence type="ECO:0000256" key="11">
    <source>
        <dbReference type="SAM" id="MobiDB-lite"/>
    </source>
</evidence>
<keyword evidence="9 10" id="KW-0407">Ion channel</keyword>
<dbReference type="SUPFAM" id="SSF81330">
    <property type="entry name" value="Gated mechanosensitive channel"/>
    <property type="match status" value="1"/>
</dbReference>
<evidence type="ECO:0000256" key="6">
    <source>
        <dbReference type="ARBA" id="ARBA00022989"/>
    </source>
</evidence>
<dbReference type="NCBIfam" id="TIGR00220">
    <property type="entry name" value="mscL"/>
    <property type="match status" value="1"/>
</dbReference>
<dbReference type="PROSITE" id="PS01327">
    <property type="entry name" value="MSCL"/>
    <property type="match status" value="1"/>
</dbReference>
<feature type="compositionally biased region" description="Pro residues" evidence="11">
    <location>
        <begin position="128"/>
        <end position="139"/>
    </location>
</feature>
<sequence>MFKGFKEFLLRGNVVDLAVAVVIGAAFNSVVERVVDSLINPIIGMVFKADSLDGALKFALPGGGAIALGAVIGAIINFVIVAAVVYFVFVLPMNKLRRPVPEEEPVAPTEQELLTEIRDLLRAGAGIPPAPTPENPPTPSSEHPPHKH</sequence>
<keyword evidence="5 10" id="KW-0812">Transmembrane</keyword>
<dbReference type="PANTHER" id="PTHR30266">
    <property type="entry name" value="MECHANOSENSITIVE CHANNEL MSCL"/>
    <property type="match status" value="1"/>
</dbReference>
<dbReference type="Pfam" id="PF01741">
    <property type="entry name" value="MscL"/>
    <property type="match status" value="1"/>
</dbReference>
<dbReference type="InterPro" id="IPR001185">
    <property type="entry name" value="MS_channel"/>
</dbReference>
<gene>
    <name evidence="10 12" type="primary">mscL</name>
    <name evidence="12" type="ORF">J4H91_03215</name>
</gene>
<accession>A0A939LTX7</accession>
<comment type="similarity">
    <text evidence="2 10">Belongs to the MscL family.</text>
</comment>
<dbReference type="RefSeq" id="WP_208044817.1">
    <property type="nucleotide sequence ID" value="NZ_JAGDYL010000004.1"/>
</dbReference>
<evidence type="ECO:0000256" key="10">
    <source>
        <dbReference type="HAMAP-Rule" id="MF_00115"/>
    </source>
</evidence>
<dbReference type="PRINTS" id="PR01264">
    <property type="entry name" value="MECHCHANNEL"/>
</dbReference>
<dbReference type="PANTHER" id="PTHR30266:SF2">
    <property type="entry name" value="LARGE-CONDUCTANCE MECHANOSENSITIVE CHANNEL"/>
    <property type="match status" value="1"/>
</dbReference>
<evidence type="ECO:0000313" key="12">
    <source>
        <dbReference type="EMBL" id="MBO1804327.1"/>
    </source>
</evidence>
<dbReference type="Proteomes" id="UP000664398">
    <property type="component" value="Unassembled WGS sequence"/>
</dbReference>
<dbReference type="GO" id="GO:0005886">
    <property type="term" value="C:plasma membrane"/>
    <property type="evidence" value="ECO:0007669"/>
    <property type="project" value="UniProtKB-SubCell"/>
</dbReference>
<comment type="subcellular location">
    <subcellularLocation>
        <location evidence="1 10">Cell membrane</location>
        <topology evidence="1 10">Multi-pass membrane protein</topology>
    </subcellularLocation>
</comment>
<evidence type="ECO:0000256" key="9">
    <source>
        <dbReference type="ARBA" id="ARBA00023303"/>
    </source>
</evidence>
<proteinExistence type="inferred from homology"/>
<evidence type="ECO:0000313" key="13">
    <source>
        <dbReference type="Proteomes" id="UP000664398"/>
    </source>
</evidence>
<protein>
    <recommendedName>
        <fullName evidence="10">Large-conductance mechanosensitive channel</fullName>
    </recommendedName>
</protein>
<keyword evidence="8 10" id="KW-0472">Membrane</keyword>
<feature type="region of interest" description="Disordered" evidence="11">
    <location>
        <begin position="124"/>
        <end position="148"/>
    </location>
</feature>
<comment type="caution">
    <text evidence="12">The sequence shown here is derived from an EMBL/GenBank/DDBJ whole genome shotgun (WGS) entry which is preliminary data.</text>
</comment>
<feature type="transmembrane region" description="Helical" evidence="10">
    <location>
        <begin position="65"/>
        <end position="89"/>
    </location>
</feature>
<evidence type="ECO:0000256" key="5">
    <source>
        <dbReference type="ARBA" id="ARBA00022692"/>
    </source>
</evidence>
<dbReference type="Gene3D" id="1.10.1200.120">
    <property type="entry name" value="Large-conductance mechanosensitive channel, MscL, domain 1"/>
    <property type="match status" value="1"/>
</dbReference>
<evidence type="ECO:0000256" key="2">
    <source>
        <dbReference type="ARBA" id="ARBA00007254"/>
    </source>
</evidence>
<dbReference type="HAMAP" id="MF_00115">
    <property type="entry name" value="MscL"/>
    <property type="match status" value="1"/>
</dbReference>
<dbReference type="GO" id="GO:0008381">
    <property type="term" value="F:mechanosensitive monoatomic ion channel activity"/>
    <property type="evidence" value="ECO:0007669"/>
    <property type="project" value="UniProtKB-UniRule"/>
</dbReference>
<comment type="subunit">
    <text evidence="10">Homopentamer.</text>
</comment>
<keyword evidence="6 10" id="KW-1133">Transmembrane helix</keyword>
<evidence type="ECO:0000256" key="1">
    <source>
        <dbReference type="ARBA" id="ARBA00004651"/>
    </source>
</evidence>
<dbReference type="InterPro" id="IPR037673">
    <property type="entry name" value="MSC/AndL"/>
</dbReference>
<feature type="transmembrane region" description="Helical" evidence="10">
    <location>
        <begin position="12"/>
        <end position="31"/>
    </location>
</feature>
<evidence type="ECO:0000256" key="7">
    <source>
        <dbReference type="ARBA" id="ARBA00023065"/>
    </source>
</evidence>
<dbReference type="InterPro" id="IPR036019">
    <property type="entry name" value="MscL_channel"/>
</dbReference>
<reference evidence="12" key="1">
    <citation type="submission" date="2021-03" db="EMBL/GenBank/DDBJ databases">
        <title>Leucobacter chromiisoli sp. nov., isolated from chromium-containing soil of chemical plant.</title>
        <authorList>
            <person name="Xu Z."/>
        </authorList>
    </citation>
    <scope>NUCLEOTIDE SEQUENCE</scope>
    <source>
        <strain evidence="12">A2</strain>
    </source>
</reference>
<evidence type="ECO:0000256" key="4">
    <source>
        <dbReference type="ARBA" id="ARBA00022475"/>
    </source>
</evidence>
<dbReference type="AlphaFoldDB" id="A0A939LTX7"/>